<keyword evidence="3" id="KW-0732">Signal</keyword>
<feature type="domain" description="TonB-dependent receptor plug" evidence="5">
    <location>
        <begin position="50"/>
        <end position="157"/>
    </location>
</feature>
<name>A0A381F780_9FLAO</name>
<keyword evidence="2" id="KW-0798">TonB box</keyword>
<keyword evidence="1 2" id="KW-0472">Membrane</keyword>
<dbReference type="InterPro" id="IPR000531">
    <property type="entry name" value="Beta-barrel_TonB"/>
</dbReference>
<evidence type="ECO:0000313" key="9">
    <source>
        <dbReference type="Proteomes" id="UP000255231"/>
    </source>
</evidence>
<dbReference type="NCBIfam" id="TIGR04056">
    <property type="entry name" value="OMP_RagA_SusC"/>
    <property type="match status" value="1"/>
</dbReference>
<comment type="subcellular location">
    <subcellularLocation>
        <location evidence="1">Cell outer membrane</location>
        <topology evidence="1">Multi-pass membrane protein</topology>
    </subcellularLocation>
</comment>
<gene>
    <name evidence="7" type="ORF">NCTC13560_01238</name>
    <name evidence="6" type="ORF">SAMN05421682_101109</name>
</gene>
<keyword evidence="8" id="KW-1185">Reference proteome</keyword>
<evidence type="ECO:0000256" key="1">
    <source>
        <dbReference type="PROSITE-ProRule" id="PRU01360"/>
    </source>
</evidence>
<dbReference type="InterPro" id="IPR023997">
    <property type="entry name" value="TonB-dep_OMP_SusC/RagA_CS"/>
</dbReference>
<dbReference type="InterPro" id="IPR023996">
    <property type="entry name" value="TonB-dep_OMP_SusC/RagA"/>
</dbReference>
<accession>A0A381F780</accession>
<reference evidence="6 8" key="1">
    <citation type="submission" date="2017-01" db="EMBL/GenBank/DDBJ databases">
        <authorList>
            <person name="Varghese N."/>
            <person name="Submissions S."/>
        </authorList>
    </citation>
    <scope>NUCLEOTIDE SEQUENCE [LARGE SCALE GENOMIC DNA]</scope>
    <source>
        <strain evidence="6 8">ATCC 27950</strain>
    </source>
</reference>
<dbReference type="NCBIfam" id="TIGR04057">
    <property type="entry name" value="SusC_RagA_signa"/>
    <property type="match status" value="1"/>
</dbReference>
<feature type="domain" description="TonB-dependent receptor-like beta-barrel" evidence="4">
    <location>
        <begin position="380"/>
        <end position="850"/>
    </location>
</feature>
<dbReference type="InterPro" id="IPR039426">
    <property type="entry name" value="TonB-dep_rcpt-like"/>
</dbReference>
<dbReference type="Pfam" id="PF00593">
    <property type="entry name" value="TonB_dep_Rec_b-barrel"/>
    <property type="match status" value="1"/>
</dbReference>
<keyword evidence="1" id="KW-0813">Transport</keyword>
<evidence type="ECO:0000259" key="5">
    <source>
        <dbReference type="Pfam" id="PF07715"/>
    </source>
</evidence>
<organism evidence="7 9">
    <name type="scientific">Chryseobacterium indoltheticum</name>
    <dbReference type="NCBI Taxonomy" id="254"/>
    <lineage>
        <taxon>Bacteria</taxon>
        <taxon>Pseudomonadati</taxon>
        <taxon>Bacteroidota</taxon>
        <taxon>Flavobacteriia</taxon>
        <taxon>Flavobacteriales</taxon>
        <taxon>Weeksellaceae</taxon>
        <taxon>Chryseobacterium group</taxon>
        <taxon>Chryseobacterium</taxon>
    </lineage>
</organism>
<dbReference type="InterPro" id="IPR012910">
    <property type="entry name" value="Plug_dom"/>
</dbReference>
<evidence type="ECO:0000256" key="2">
    <source>
        <dbReference type="RuleBase" id="RU003357"/>
    </source>
</evidence>
<dbReference type="KEGG" id="cil:EG358_03165"/>
<evidence type="ECO:0000313" key="8">
    <source>
        <dbReference type="Proteomes" id="UP000185725"/>
    </source>
</evidence>
<dbReference type="Proteomes" id="UP000185725">
    <property type="component" value="Unassembled WGS sequence"/>
</dbReference>
<dbReference type="Proteomes" id="UP000255231">
    <property type="component" value="Unassembled WGS sequence"/>
</dbReference>
<keyword evidence="1" id="KW-0998">Cell outer membrane</keyword>
<protein>
    <submittedName>
        <fullName evidence="7">TonB-linked outer membrane protein, SusC/RagA family</fullName>
    </submittedName>
</protein>
<dbReference type="InterPro" id="IPR037066">
    <property type="entry name" value="Plug_dom_sf"/>
</dbReference>
<dbReference type="EMBL" id="UFVS01000001">
    <property type="protein sequence ID" value="SUX42421.1"/>
    <property type="molecule type" value="Genomic_DNA"/>
</dbReference>
<keyword evidence="1" id="KW-1134">Transmembrane beta strand</keyword>
<reference evidence="7 9" key="2">
    <citation type="submission" date="2018-06" db="EMBL/GenBank/DDBJ databases">
        <authorList>
            <consortium name="Pathogen Informatics"/>
            <person name="Doyle S."/>
        </authorList>
    </citation>
    <scope>NUCLEOTIDE SEQUENCE [LARGE SCALE GENOMIC DNA]</scope>
    <source>
        <strain evidence="7 9">NCTC13560</strain>
    </source>
</reference>
<dbReference type="EMBL" id="FTMF01000001">
    <property type="protein sequence ID" value="SIP87354.1"/>
    <property type="molecule type" value="Genomic_DNA"/>
</dbReference>
<sequence length="940" mass="103927">MNVKLRVLSAGALFFLGQAVYAQNTGRDTLDRETQIEVVTLSGYRPTTEKTTTSAVSKVDEKTIENRPNSNVLNTVQGQLAGVNIATGSGQPGAKPTVIIRGVGTLNGNTDPLYVIDGFPSNSDSFRTLNSNDIASMEVLKDASAISEYGARGANGVIVIKTKSGRYNQGLKFRYSANFLVSSLQDNKYNYADSRQLLTLEKRYGIGRGFGLSDDEINNYSINTDWRKVFFQTAIGQSHDFSVTSGGENINSYTSVGYLDQEGVLRSTGLKRFSLRNNINGKSNNNRFNYSINSGIAYSKNNLATNLGTGGVNQNYVLGAMSAVPYVSPSEYQNYQQLYDLYDSDGTLLYTPLMLMDKLRNFETSLGEARVDLATQASYKISDDFTAMVRTSGQFLNQSQLQAEYPHSFNALLFLGNNQFGGSETNSVSRQFLFNNLYQLRYNKKFLEKHTIGVAANGEYNFSQLDFNSIRRNGLDPKTYVPGAGTGYVSDTSTDDVYVPVTSNYMLRYNMISYFGSLDYDYDKTFGLSGTIRTDGTSRFDTGRQWGTFWSVGARVNFESMLGNSNISLLKLRGSYGTVGNQRIVDGSVFDGINPPLFYDVYGVGNNVYGPNRGYSIQFGYPELRWETTKIADIGVDFDFFKRLSGSLEVYNKKTEDQFIDVPVSSLVGTSSIRQNSTADVTNKGIELNLKYDIIKGTNFQFSVRGNGAYNNQKVSGIPGLGEIKSGNYNTANGGKISEFFVYRYAGVNQGNGNLLFYDVNGGLTESPTDNDRVLTGKNFLPEYQGGFGFDISYKGLYASTTFTYVANIYRFDFDYGGLMDPTSLGSFNASTDLLNAWTPTNTNTTVPSLTAANIGLDGNSDRFIVDASYLRLRNVQLGYNLPQSLLQGTFMNSLAVYVQGENLVTFSKWRGWDPESNRAGDQYQYPTPRIFTLGLDVKF</sequence>
<dbReference type="GO" id="GO:0009279">
    <property type="term" value="C:cell outer membrane"/>
    <property type="evidence" value="ECO:0007669"/>
    <property type="project" value="UniProtKB-SubCell"/>
</dbReference>
<evidence type="ECO:0000259" key="4">
    <source>
        <dbReference type="Pfam" id="PF00593"/>
    </source>
</evidence>
<dbReference type="GeneID" id="303672688"/>
<dbReference type="RefSeq" id="WP_076557354.1">
    <property type="nucleotide sequence ID" value="NZ_CP033929.1"/>
</dbReference>
<feature type="chain" id="PRO_5016747427" evidence="3">
    <location>
        <begin position="23"/>
        <end position="940"/>
    </location>
</feature>
<dbReference type="Pfam" id="PF07715">
    <property type="entry name" value="Plug"/>
    <property type="match status" value="1"/>
</dbReference>
<dbReference type="AlphaFoldDB" id="A0A381F780"/>
<dbReference type="PROSITE" id="PS52016">
    <property type="entry name" value="TONB_DEPENDENT_REC_3"/>
    <property type="match status" value="1"/>
</dbReference>
<evidence type="ECO:0000256" key="3">
    <source>
        <dbReference type="SAM" id="SignalP"/>
    </source>
</evidence>
<evidence type="ECO:0000313" key="7">
    <source>
        <dbReference type="EMBL" id="SUX42421.1"/>
    </source>
</evidence>
<evidence type="ECO:0000313" key="6">
    <source>
        <dbReference type="EMBL" id="SIP87354.1"/>
    </source>
</evidence>
<comment type="similarity">
    <text evidence="1 2">Belongs to the TonB-dependent receptor family.</text>
</comment>
<dbReference type="SUPFAM" id="SSF56935">
    <property type="entry name" value="Porins"/>
    <property type="match status" value="1"/>
</dbReference>
<keyword evidence="1" id="KW-0812">Transmembrane</keyword>
<feature type="signal peptide" evidence="3">
    <location>
        <begin position="1"/>
        <end position="22"/>
    </location>
</feature>
<dbReference type="OrthoDB" id="9768177at2"/>
<dbReference type="Gene3D" id="2.170.130.10">
    <property type="entry name" value="TonB-dependent receptor, plug domain"/>
    <property type="match status" value="1"/>
</dbReference>
<proteinExistence type="inferred from homology"/>